<feature type="transmembrane region" description="Helical" evidence="1">
    <location>
        <begin position="12"/>
        <end position="31"/>
    </location>
</feature>
<evidence type="ECO:0000313" key="2">
    <source>
        <dbReference type="EMBL" id="CAM77177.1"/>
    </source>
</evidence>
<protein>
    <recommendedName>
        <fullName evidence="3">YggT family protein</fullName>
    </recommendedName>
</protein>
<organism evidence="2">
    <name type="scientific">Magnetospirillum gryphiswaldense</name>
    <dbReference type="NCBI Taxonomy" id="55518"/>
    <lineage>
        <taxon>Bacteria</taxon>
        <taxon>Pseudomonadati</taxon>
        <taxon>Pseudomonadota</taxon>
        <taxon>Alphaproteobacteria</taxon>
        <taxon>Rhodospirillales</taxon>
        <taxon>Rhodospirillaceae</taxon>
        <taxon>Magnetospirillum</taxon>
    </lineage>
</organism>
<evidence type="ECO:0008006" key="3">
    <source>
        <dbReference type="Google" id="ProtNLM"/>
    </source>
</evidence>
<dbReference type="EMBL" id="CU459003">
    <property type="protein sequence ID" value="CAM77177.1"/>
    <property type="molecule type" value="Genomic_DNA"/>
</dbReference>
<evidence type="ECO:0000256" key="1">
    <source>
        <dbReference type="SAM" id="Phobius"/>
    </source>
</evidence>
<keyword evidence="1" id="KW-0472">Membrane</keyword>
<accession>A4U2S0</accession>
<feature type="transmembrane region" description="Helical" evidence="1">
    <location>
        <begin position="66"/>
        <end position="86"/>
    </location>
</feature>
<gene>
    <name evidence="2" type="ORF">MGR_0822</name>
</gene>
<reference evidence="2" key="1">
    <citation type="journal article" date="2007" name="J. Bacteriol.">
        <title>Comparative genome analysis of four magnetotactic bacteria reveals a complex set of group-specific genes implicated in magnetosome biomineralization and function.</title>
        <authorList>
            <person name="Richter M."/>
            <person name="Kube M."/>
            <person name="Bazylinski D.A."/>
            <person name="Lombardot T."/>
            <person name="Gloeckner F.O."/>
            <person name="Reinhardt R."/>
            <person name="Schueler D."/>
        </authorList>
    </citation>
    <scope>NUCLEOTIDE SEQUENCE</scope>
    <source>
        <strain evidence="2">MSR-1</strain>
    </source>
</reference>
<keyword evidence="1" id="KW-1133">Transmembrane helix</keyword>
<proteinExistence type="predicted"/>
<keyword evidence="1" id="KW-0812">Transmembrane</keyword>
<dbReference type="AlphaFoldDB" id="A4U2S0"/>
<name>A4U2S0_9PROT</name>
<sequence>MQFTLMLVHELVKFAGLLLVGQLLVYVLSFGRHESNAVYRAFRFMTSPVVGLVRRITPAKVADRHVPVVSFLLLFWVWAALIFIRLDLGQGAA</sequence>